<dbReference type="AlphaFoldDB" id="Q1N5D1"/>
<dbReference type="EMBL" id="AAQH01000002">
    <property type="protein sequence ID" value="EAT13171.1"/>
    <property type="molecule type" value="Genomic_DNA"/>
</dbReference>
<dbReference type="InterPro" id="IPR036866">
    <property type="entry name" value="RibonucZ/Hydroxyglut_hydro"/>
</dbReference>
<dbReference type="HOGENOM" id="CLU_071018_0_0_6"/>
<dbReference type="InterPro" id="IPR001279">
    <property type="entry name" value="Metallo-B-lactamas"/>
</dbReference>
<dbReference type="PANTHER" id="PTHR42951">
    <property type="entry name" value="METALLO-BETA-LACTAMASE DOMAIN-CONTAINING"/>
    <property type="match status" value="1"/>
</dbReference>
<evidence type="ECO:0000313" key="4">
    <source>
        <dbReference type="Proteomes" id="UP000004263"/>
    </source>
</evidence>
<name>Q1N5D1_9GAMM</name>
<dbReference type="Proteomes" id="UP000004263">
    <property type="component" value="Unassembled WGS sequence"/>
</dbReference>
<dbReference type="SMART" id="SM00849">
    <property type="entry name" value="Lactamase_B"/>
    <property type="match status" value="1"/>
</dbReference>
<dbReference type="Gene3D" id="3.60.15.10">
    <property type="entry name" value="Ribonuclease Z/Hydroxyacylglutathione hydrolase-like"/>
    <property type="match status" value="1"/>
</dbReference>
<evidence type="ECO:0000256" key="1">
    <source>
        <dbReference type="ARBA" id="ARBA00005250"/>
    </source>
</evidence>
<comment type="caution">
    <text evidence="3">The sequence shown here is derived from an EMBL/GenBank/DDBJ whole genome shotgun (WGS) entry which is preliminary data.</text>
</comment>
<protein>
    <recommendedName>
        <fullName evidence="2">Metallo-beta-lactamase domain-containing protein</fullName>
    </recommendedName>
</protein>
<gene>
    <name evidence="3" type="ORF">RED65_00385</name>
</gene>
<accession>Q1N5D1</accession>
<evidence type="ECO:0000259" key="2">
    <source>
        <dbReference type="SMART" id="SM00849"/>
    </source>
</evidence>
<dbReference type="GO" id="GO:0017001">
    <property type="term" value="P:antibiotic catabolic process"/>
    <property type="evidence" value="ECO:0007669"/>
    <property type="project" value="UniProtKB-ARBA"/>
</dbReference>
<dbReference type="SUPFAM" id="SSF56281">
    <property type="entry name" value="Metallo-hydrolase/oxidoreductase"/>
    <property type="match status" value="1"/>
</dbReference>
<dbReference type="InterPro" id="IPR050855">
    <property type="entry name" value="NDM-1-like"/>
</dbReference>
<dbReference type="Pfam" id="PF00753">
    <property type="entry name" value="Lactamase_B"/>
    <property type="match status" value="1"/>
</dbReference>
<dbReference type="OrthoDB" id="9769598at2"/>
<organism evidence="3 4">
    <name type="scientific">Bermanella marisrubri</name>
    <dbReference type="NCBI Taxonomy" id="207949"/>
    <lineage>
        <taxon>Bacteria</taxon>
        <taxon>Pseudomonadati</taxon>
        <taxon>Pseudomonadota</taxon>
        <taxon>Gammaproteobacteria</taxon>
        <taxon>Oceanospirillales</taxon>
        <taxon>Oceanospirillaceae</taxon>
        <taxon>Bermanella</taxon>
    </lineage>
</organism>
<reference evidence="3 4" key="1">
    <citation type="submission" date="2006-03" db="EMBL/GenBank/DDBJ databases">
        <authorList>
            <person name="Pinhassi J."/>
            <person name="Pedros-Alio C."/>
            <person name="Ferriera S."/>
            <person name="Johnson J."/>
            <person name="Kravitz S."/>
            <person name="Halpern A."/>
            <person name="Remington K."/>
            <person name="Beeson K."/>
            <person name="Tran B."/>
            <person name="Rogers Y.-H."/>
            <person name="Friedman R."/>
            <person name="Venter J.C."/>
        </authorList>
    </citation>
    <scope>NUCLEOTIDE SEQUENCE [LARGE SCALE GENOMIC DNA]</scope>
    <source>
        <strain evidence="3 4">RED65</strain>
    </source>
</reference>
<keyword evidence="4" id="KW-1185">Reference proteome</keyword>
<comment type="similarity">
    <text evidence="1">Belongs to the metallo-beta-lactamase superfamily. Class-B beta-lactamase family.</text>
</comment>
<proteinExistence type="inferred from homology"/>
<sequence length="280" mass="31269">MPVRKHYQYGPVTGIKVGRLNQGVNTQFIVYHIQDTLIDTGPSNQWKHVKPFIEASNVRQLLLTHHHEDHAGNAESIAKMLKLIPKAPKLAHKKLKSGYATPFFQRLVWGSLKPVSEVHELGDKEFLQDGSEIIPIHTPGHAKDLTVFYLPKQKFLFSGDLFIANRLKMLRSDENLYDLLSSLKKALALDFEVMFCPHGGVIENGKVALKEKYDHILATCHQSQAEKANNQSLADITKKVLGDETFVGKLSGGNFCKENLIKQALEIPVADFTGANAPQV</sequence>
<dbReference type="RefSeq" id="WP_007017557.1">
    <property type="nucleotide sequence ID" value="NZ_CH724114.1"/>
</dbReference>
<feature type="domain" description="Metallo-beta-lactamase" evidence="2">
    <location>
        <begin position="23"/>
        <end position="198"/>
    </location>
</feature>
<evidence type="ECO:0000313" key="3">
    <source>
        <dbReference type="EMBL" id="EAT13171.1"/>
    </source>
</evidence>
<dbReference type="PANTHER" id="PTHR42951:SF4">
    <property type="entry name" value="ACYL-COENZYME A THIOESTERASE MBLAC2"/>
    <property type="match status" value="1"/>
</dbReference>
<dbReference type="STRING" id="207949.RED65_00385"/>